<evidence type="ECO:0000313" key="1">
    <source>
        <dbReference type="EMBL" id="KAF3286719.1"/>
    </source>
</evidence>
<organism evidence="1 2">
    <name type="scientific">Orbilia oligospora</name>
    <name type="common">Nematode-trapping fungus</name>
    <name type="synonym">Arthrobotrys oligospora</name>
    <dbReference type="NCBI Taxonomy" id="2813651"/>
    <lineage>
        <taxon>Eukaryota</taxon>
        <taxon>Fungi</taxon>
        <taxon>Dikarya</taxon>
        <taxon>Ascomycota</taxon>
        <taxon>Pezizomycotina</taxon>
        <taxon>Orbiliomycetes</taxon>
        <taxon>Orbiliales</taxon>
        <taxon>Orbiliaceae</taxon>
        <taxon>Orbilia</taxon>
    </lineage>
</organism>
<dbReference type="Proteomes" id="UP000474640">
    <property type="component" value="Unassembled WGS sequence"/>
</dbReference>
<dbReference type="EMBL" id="JAABOJ010000005">
    <property type="protein sequence ID" value="KAF3286719.1"/>
    <property type="molecule type" value="Genomic_DNA"/>
</dbReference>
<accession>A0A7C8VKX3</accession>
<gene>
    <name evidence="1" type="ORF">TWF970_008564</name>
</gene>
<sequence>MICCFEELSLSAHQLTFGLSVSNNVRSYITQPHVGGTGSFVKNSCGIESGTSRWHFALAASKRGVGAYARNFPSGILIGQSRQGNRQNLKAKPFSWPLTSRLWPRLWSKTPVRVVGIGVPQRIN</sequence>
<dbReference type="AlphaFoldDB" id="A0A7C8VKX3"/>
<evidence type="ECO:0000313" key="2">
    <source>
        <dbReference type="Proteomes" id="UP000474640"/>
    </source>
</evidence>
<name>A0A7C8VKX3_ORBOL</name>
<comment type="caution">
    <text evidence="1">The sequence shown here is derived from an EMBL/GenBank/DDBJ whole genome shotgun (WGS) entry which is preliminary data.</text>
</comment>
<proteinExistence type="predicted"/>
<protein>
    <submittedName>
        <fullName evidence="1">Uncharacterized protein</fullName>
    </submittedName>
</protein>
<reference evidence="1 2" key="1">
    <citation type="submission" date="2020-01" db="EMBL/GenBank/DDBJ databases">
        <authorList>
            <person name="Palmer J.M."/>
        </authorList>
    </citation>
    <scope>NUCLEOTIDE SEQUENCE [LARGE SCALE GENOMIC DNA]</scope>
    <source>
        <strain evidence="1 2">TWF970</strain>
    </source>
</reference>